<dbReference type="Gene3D" id="2.60.40.10">
    <property type="entry name" value="Immunoglobulins"/>
    <property type="match status" value="2"/>
</dbReference>
<dbReference type="GO" id="GO:0016020">
    <property type="term" value="C:membrane"/>
    <property type="evidence" value="ECO:0007669"/>
    <property type="project" value="UniProtKB-SubCell"/>
</dbReference>
<organism evidence="3 4">
    <name type="scientific">Desmophyllum pertusum</name>
    <dbReference type="NCBI Taxonomy" id="174260"/>
    <lineage>
        <taxon>Eukaryota</taxon>
        <taxon>Metazoa</taxon>
        <taxon>Cnidaria</taxon>
        <taxon>Anthozoa</taxon>
        <taxon>Hexacorallia</taxon>
        <taxon>Scleractinia</taxon>
        <taxon>Caryophylliina</taxon>
        <taxon>Caryophylliidae</taxon>
        <taxon>Desmophyllum</taxon>
    </lineage>
</organism>
<dbReference type="OrthoDB" id="5969272at2759"/>
<gene>
    <name evidence="3" type="ORF">OS493_027626</name>
</gene>
<feature type="domain" description="Fibronectin type-III" evidence="2">
    <location>
        <begin position="115"/>
        <end position="210"/>
    </location>
</feature>
<evidence type="ECO:0000259" key="2">
    <source>
        <dbReference type="PROSITE" id="PS50853"/>
    </source>
</evidence>
<dbReference type="AlphaFoldDB" id="A0A9W9ZL66"/>
<dbReference type="InterPro" id="IPR013783">
    <property type="entry name" value="Ig-like_fold"/>
</dbReference>
<comment type="caution">
    <text evidence="3">The sequence shown here is derived from an EMBL/GenBank/DDBJ whole genome shotgun (WGS) entry which is preliminary data.</text>
</comment>
<protein>
    <recommendedName>
        <fullName evidence="2">Fibronectin type-III domain-containing protein</fullName>
    </recommendedName>
</protein>
<accession>A0A9W9ZL66</accession>
<dbReference type="Pfam" id="PF00041">
    <property type="entry name" value="fn3"/>
    <property type="match status" value="2"/>
</dbReference>
<dbReference type="CDD" id="cd00063">
    <property type="entry name" value="FN3"/>
    <property type="match status" value="2"/>
</dbReference>
<feature type="domain" description="Fibronectin type-III" evidence="2">
    <location>
        <begin position="16"/>
        <end position="111"/>
    </location>
</feature>
<feature type="transmembrane region" description="Helical" evidence="1">
    <location>
        <begin position="238"/>
        <end position="262"/>
    </location>
</feature>
<dbReference type="InterPro" id="IPR036116">
    <property type="entry name" value="FN3_sf"/>
</dbReference>
<dbReference type="Proteomes" id="UP001163046">
    <property type="component" value="Unassembled WGS sequence"/>
</dbReference>
<dbReference type="PROSITE" id="PS50853">
    <property type="entry name" value="FN3"/>
    <property type="match status" value="2"/>
</dbReference>
<dbReference type="SUPFAM" id="SSF49265">
    <property type="entry name" value="Fibronectin type III"/>
    <property type="match status" value="1"/>
</dbReference>
<sequence>MSPWKQAWTLEAAPGPPSNVTLVSDSQHSIMVHMTQPVPLMRNGIIRGFSVFYRQTSLLPQAGYLSVNTTVSPARLFNLTLYTQYSVKVAAFTNAGLGDTSEVKTIYTQEGVPGTVDDVTATAVNHDTIKITWRPPETPNGKITQYTITYHTADGNASRNVTTADDEFDGQHRQVNPQHNLLHLCDGKDEQGVWCSPPHQLPCQLNRRPPLLRNLTLQLWQSLWGQRRVTDSLNREQMIIIVVCVGLIVLFLTVAAVYFLIIRRWRKQKDHRCLVSLATQFLDVHEEPSVAESNFSSNSSVATPLYTAPVDTSTPYAPDHLPLVNQRNEKGLCGLAVDL</sequence>
<proteinExistence type="predicted"/>
<dbReference type="SMART" id="SM00060">
    <property type="entry name" value="FN3"/>
    <property type="match status" value="2"/>
</dbReference>
<dbReference type="EMBL" id="MU825898">
    <property type="protein sequence ID" value="KAJ7383465.1"/>
    <property type="molecule type" value="Genomic_DNA"/>
</dbReference>
<name>A0A9W9ZL66_9CNID</name>
<dbReference type="InterPro" id="IPR050713">
    <property type="entry name" value="RTP_Phos/Ushers"/>
</dbReference>
<keyword evidence="4" id="KW-1185">Reference proteome</keyword>
<evidence type="ECO:0000313" key="4">
    <source>
        <dbReference type="Proteomes" id="UP001163046"/>
    </source>
</evidence>
<evidence type="ECO:0000256" key="1">
    <source>
        <dbReference type="SAM" id="Phobius"/>
    </source>
</evidence>
<dbReference type="PANTHER" id="PTHR46957">
    <property type="entry name" value="CYTOKINE RECEPTOR"/>
    <property type="match status" value="1"/>
</dbReference>
<reference evidence="3" key="1">
    <citation type="submission" date="2023-01" db="EMBL/GenBank/DDBJ databases">
        <title>Genome assembly of the deep-sea coral Lophelia pertusa.</title>
        <authorList>
            <person name="Herrera S."/>
            <person name="Cordes E."/>
        </authorList>
    </citation>
    <scope>NUCLEOTIDE SEQUENCE</scope>
    <source>
        <strain evidence="3">USNM1676648</strain>
        <tissue evidence="3">Polyp</tissue>
    </source>
</reference>
<keyword evidence="1" id="KW-0812">Transmembrane</keyword>
<keyword evidence="1" id="KW-1133">Transmembrane helix</keyword>
<evidence type="ECO:0000313" key="3">
    <source>
        <dbReference type="EMBL" id="KAJ7383465.1"/>
    </source>
</evidence>
<dbReference type="PANTHER" id="PTHR46957:SF3">
    <property type="entry name" value="CYTOKINE RECEPTOR"/>
    <property type="match status" value="1"/>
</dbReference>
<keyword evidence="1" id="KW-0472">Membrane</keyword>
<dbReference type="InterPro" id="IPR003961">
    <property type="entry name" value="FN3_dom"/>
</dbReference>